<dbReference type="Proteomes" id="UP000886885">
    <property type="component" value="Chromosome 15D"/>
</dbReference>
<proteinExistence type="predicted"/>
<organism evidence="2 3">
    <name type="scientific">Populus tomentosa</name>
    <name type="common">Chinese white poplar</name>
    <dbReference type="NCBI Taxonomy" id="118781"/>
    <lineage>
        <taxon>Eukaryota</taxon>
        <taxon>Viridiplantae</taxon>
        <taxon>Streptophyta</taxon>
        <taxon>Embryophyta</taxon>
        <taxon>Tracheophyta</taxon>
        <taxon>Spermatophyta</taxon>
        <taxon>Magnoliopsida</taxon>
        <taxon>eudicotyledons</taxon>
        <taxon>Gunneridae</taxon>
        <taxon>Pentapetalae</taxon>
        <taxon>rosids</taxon>
        <taxon>fabids</taxon>
        <taxon>Malpighiales</taxon>
        <taxon>Salicaceae</taxon>
        <taxon>Saliceae</taxon>
        <taxon>Populus</taxon>
    </lineage>
</organism>
<reference evidence="2" key="1">
    <citation type="journal article" date="2020" name="bioRxiv">
        <title>Hybrid origin of Populus tomentosa Carr. identified through genome sequencing and phylogenomic analysis.</title>
        <authorList>
            <person name="An X."/>
            <person name="Gao K."/>
            <person name="Chen Z."/>
            <person name="Li J."/>
            <person name="Yang X."/>
            <person name="Yang X."/>
            <person name="Zhou J."/>
            <person name="Guo T."/>
            <person name="Zhao T."/>
            <person name="Huang S."/>
            <person name="Miao D."/>
            <person name="Khan W.U."/>
            <person name="Rao P."/>
            <person name="Ye M."/>
            <person name="Lei B."/>
            <person name="Liao W."/>
            <person name="Wang J."/>
            <person name="Ji L."/>
            <person name="Li Y."/>
            <person name="Guo B."/>
            <person name="Mustafa N.S."/>
            <person name="Li S."/>
            <person name="Yun Q."/>
            <person name="Keller S.R."/>
            <person name="Mao J."/>
            <person name="Zhang R."/>
            <person name="Strauss S.H."/>
        </authorList>
    </citation>
    <scope>NUCLEOTIDE SEQUENCE</scope>
    <source>
        <strain evidence="2">GM15</strain>
        <tissue evidence="2">Leaf</tissue>
    </source>
</reference>
<evidence type="ECO:0000313" key="3">
    <source>
        <dbReference type="Proteomes" id="UP000886885"/>
    </source>
</evidence>
<dbReference type="AlphaFoldDB" id="A0A8X8C2R0"/>
<protein>
    <submittedName>
        <fullName evidence="2">Uncharacterized protein</fullName>
    </submittedName>
</protein>
<comment type="caution">
    <text evidence="2">The sequence shown here is derived from an EMBL/GenBank/DDBJ whole genome shotgun (WGS) entry which is preliminary data.</text>
</comment>
<evidence type="ECO:0000256" key="1">
    <source>
        <dbReference type="SAM" id="MobiDB-lite"/>
    </source>
</evidence>
<dbReference type="EMBL" id="JAAWWB010000030">
    <property type="protein sequence ID" value="KAG6746436.1"/>
    <property type="molecule type" value="Genomic_DNA"/>
</dbReference>
<sequence length="137" mass="15125">MAFSPRIKSPAQMNISKAAGEGEEENKAARLLGVKTLKNSALPSSSSKQESPRTTPFLFRELARNYSDSPTVSKHTMLVYQNAFPGSSLKVRSNEEMAPGCRMDDSPDETLKAGNSYLQDSLDLTRELLLHHNLKGR</sequence>
<evidence type="ECO:0000313" key="2">
    <source>
        <dbReference type="EMBL" id="KAG6746436.1"/>
    </source>
</evidence>
<keyword evidence="3" id="KW-1185">Reference proteome</keyword>
<gene>
    <name evidence="2" type="ORF">POTOM_050976</name>
</gene>
<name>A0A8X8C2R0_POPTO</name>
<accession>A0A8X8C2R0</accession>
<feature type="region of interest" description="Disordered" evidence="1">
    <location>
        <begin position="1"/>
        <end position="24"/>
    </location>
</feature>